<feature type="domain" description="SipL SPOCS" evidence="1">
    <location>
        <begin position="51"/>
        <end position="122"/>
    </location>
</feature>
<dbReference type="RefSeq" id="WP_006717518.1">
    <property type="nucleotide sequence ID" value="NZ_CP007032.1"/>
</dbReference>
<name>W0E5K0_9FIRM</name>
<dbReference type="eggNOG" id="ENOG50346HU">
    <property type="taxonomic scope" value="Bacteria"/>
</dbReference>
<organism evidence="2 3">
    <name type="scientific">Desulfitobacterium metallireducens DSM 15288</name>
    <dbReference type="NCBI Taxonomy" id="871968"/>
    <lineage>
        <taxon>Bacteria</taxon>
        <taxon>Bacillati</taxon>
        <taxon>Bacillota</taxon>
        <taxon>Clostridia</taxon>
        <taxon>Eubacteriales</taxon>
        <taxon>Desulfitobacteriaceae</taxon>
        <taxon>Desulfitobacterium</taxon>
    </lineage>
</organism>
<dbReference type="STRING" id="871968.DESME_03050"/>
<dbReference type="Pfam" id="PF12673">
    <property type="entry name" value="SipL"/>
    <property type="match status" value="1"/>
</dbReference>
<sequence length="177" mass="19726">MSCNCPTCNTPVNPGNECPPQFSTVGPGSRVYTFAEIVINDNLILPEPKPDVEHITNVTKNFKIEDVEVLDVNLGAVPLGQVQGRKVIIAGTLFLGVEYSAAVPSQELHFAHFCVPFKVMIKQRPCTTTNRGLLPPNFNINDYNIHICVEHEQYHVVNPRELSKVLVVLIWLEPKQP</sequence>
<protein>
    <recommendedName>
        <fullName evidence="1">SipL SPOCS domain-containing protein</fullName>
    </recommendedName>
</protein>
<dbReference type="EMBL" id="CP007032">
    <property type="protein sequence ID" value="AHF06140.1"/>
    <property type="molecule type" value="Genomic_DNA"/>
</dbReference>
<dbReference type="KEGG" id="dmt:DESME_03050"/>
<dbReference type="InterPro" id="IPR024300">
    <property type="entry name" value="SipL_SPOCS_dom"/>
</dbReference>
<dbReference type="OrthoDB" id="1716276at2"/>
<dbReference type="HOGENOM" id="CLU_138961_0_0_9"/>
<proteinExistence type="predicted"/>
<reference evidence="2 3" key="1">
    <citation type="submission" date="2013-12" db="EMBL/GenBank/DDBJ databases">
        <authorList>
            <consortium name="DOE Joint Genome Institute"/>
            <person name="Smidt H."/>
            <person name="Huntemann M."/>
            <person name="Han J."/>
            <person name="Chen A."/>
            <person name="Kyrpides N."/>
            <person name="Mavromatis K."/>
            <person name="Markowitz V."/>
            <person name="Palaniappan K."/>
            <person name="Ivanova N."/>
            <person name="Schaumberg A."/>
            <person name="Pati A."/>
            <person name="Liolios K."/>
            <person name="Nordberg H.P."/>
            <person name="Cantor M.N."/>
            <person name="Hua S.X."/>
            <person name="Woyke T."/>
        </authorList>
    </citation>
    <scope>NUCLEOTIDE SEQUENCE [LARGE SCALE GENOMIC DNA]</scope>
    <source>
        <strain evidence="3">DSM 15288</strain>
    </source>
</reference>
<evidence type="ECO:0000259" key="1">
    <source>
        <dbReference type="Pfam" id="PF12673"/>
    </source>
</evidence>
<keyword evidence="3" id="KW-1185">Reference proteome</keyword>
<accession>W0E5K0</accession>
<dbReference type="Proteomes" id="UP000010847">
    <property type="component" value="Chromosome"/>
</dbReference>
<gene>
    <name evidence="2" type="ORF">DESME_03050</name>
</gene>
<dbReference type="AlphaFoldDB" id="W0E5K0"/>
<evidence type="ECO:0000313" key="3">
    <source>
        <dbReference type="Proteomes" id="UP000010847"/>
    </source>
</evidence>
<evidence type="ECO:0000313" key="2">
    <source>
        <dbReference type="EMBL" id="AHF06140.1"/>
    </source>
</evidence>